<dbReference type="EMBL" id="SRMA01024066">
    <property type="protein sequence ID" value="TRZ01596.1"/>
    <property type="molecule type" value="Genomic_DNA"/>
</dbReference>
<gene>
    <name evidence="1" type="ORF">DNTS_021363</name>
</gene>
<sequence length="102" mass="11617">MLIGFMWLREMSHIRHLNCSCCLSPSPLYFIIGFFASQDCQQNKQDFYGGIFSAPQCNETRTCAFNAAHKTFLGKGGVDLETRVFQQRERALKRFTGAVLKS</sequence>
<organism evidence="1 2">
    <name type="scientific">Danionella cerebrum</name>
    <dbReference type="NCBI Taxonomy" id="2873325"/>
    <lineage>
        <taxon>Eukaryota</taxon>
        <taxon>Metazoa</taxon>
        <taxon>Chordata</taxon>
        <taxon>Craniata</taxon>
        <taxon>Vertebrata</taxon>
        <taxon>Euteleostomi</taxon>
        <taxon>Actinopterygii</taxon>
        <taxon>Neopterygii</taxon>
        <taxon>Teleostei</taxon>
        <taxon>Ostariophysi</taxon>
        <taxon>Cypriniformes</taxon>
        <taxon>Danionidae</taxon>
        <taxon>Danioninae</taxon>
        <taxon>Danionella</taxon>
    </lineage>
</organism>
<dbReference type="Proteomes" id="UP000316079">
    <property type="component" value="Unassembled WGS sequence"/>
</dbReference>
<dbReference type="AlphaFoldDB" id="A0A553RHD1"/>
<comment type="caution">
    <text evidence="1">The sequence shown here is derived from an EMBL/GenBank/DDBJ whole genome shotgun (WGS) entry which is preliminary data.</text>
</comment>
<accession>A0A553RHD1</accession>
<protein>
    <submittedName>
        <fullName evidence="1">Uncharacterized protein</fullName>
    </submittedName>
</protein>
<keyword evidence="2" id="KW-1185">Reference proteome</keyword>
<reference evidence="1 2" key="1">
    <citation type="journal article" date="2019" name="Sci. Data">
        <title>Hybrid genome assembly and annotation of Danionella translucida.</title>
        <authorList>
            <person name="Kadobianskyi M."/>
            <person name="Schulze L."/>
            <person name="Schuelke M."/>
            <person name="Judkewitz B."/>
        </authorList>
    </citation>
    <scope>NUCLEOTIDE SEQUENCE [LARGE SCALE GENOMIC DNA]</scope>
    <source>
        <strain evidence="1 2">Bolton</strain>
    </source>
</reference>
<evidence type="ECO:0000313" key="1">
    <source>
        <dbReference type="EMBL" id="TRZ01596.1"/>
    </source>
</evidence>
<evidence type="ECO:0000313" key="2">
    <source>
        <dbReference type="Proteomes" id="UP000316079"/>
    </source>
</evidence>
<name>A0A553RHD1_9TELE</name>
<proteinExistence type="predicted"/>